<dbReference type="AlphaFoldDB" id="A0A839K1F5"/>
<reference evidence="6 7" key="1">
    <citation type="submission" date="2020-07" db="EMBL/GenBank/DDBJ databases">
        <title>Characterization and genome sequencing of isolate MD1, a novel member within the family Lachnospiraceae.</title>
        <authorList>
            <person name="Rettenmaier R."/>
            <person name="Di Bello L."/>
            <person name="Zinser C."/>
            <person name="Scheitz K."/>
            <person name="Liebl W."/>
            <person name="Zverlov V."/>
        </authorList>
    </citation>
    <scope>NUCLEOTIDE SEQUENCE [LARGE SCALE GENOMIC DNA]</scope>
    <source>
        <strain evidence="6 7">MD1</strain>
    </source>
</reference>
<dbReference type="GO" id="GO:0005737">
    <property type="term" value="C:cytoplasm"/>
    <property type="evidence" value="ECO:0007669"/>
    <property type="project" value="TreeGrafter"/>
</dbReference>
<keyword evidence="2 3" id="KW-0560">Oxidoreductase</keyword>
<evidence type="ECO:0000313" key="7">
    <source>
        <dbReference type="Proteomes" id="UP000574276"/>
    </source>
</evidence>
<dbReference type="EMBL" id="JACEGA010000001">
    <property type="protein sequence ID" value="MBB2183470.1"/>
    <property type="molecule type" value="Genomic_DNA"/>
</dbReference>
<dbReference type="PANTHER" id="PTHR43570">
    <property type="entry name" value="ALDEHYDE DEHYDROGENASE"/>
    <property type="match status" value="1"/>
</dbReference>
<sequence>MTYTHEIIQKIVATQRSFFRSGVTLDVKWRLQQLKKLKAAVIAREEELEKALYEDLGRSKTEAYICDIGPVIVEINESIHGLKKWARPEKHYSGLLCFPSMCTTVYKMPYGVSLIISPFNFPVLLTLGVLAASIAGGNTAVIKTSSKSAASTKALQKLIADTFPESYITVIDGGHDVADMCLAQRYDKIFYTGSPAIGKHVLAEAAKNLTSVALELGGENGNWCIVRKDADITDAARKIAFFKLCNAGQICININQIAVADEIADSFNEALKKEFIRQIGEKPEENEEYPKLINDFAYDKCQKLADEYKDRIIFGGTGNRETRRFAPTMIYPVTNDEDIVNHELFCPLLPIVPFKDDEIDSLMEIIADREHPLAMYVFTSDMRWAKKIMSSMQYGGGCINEVCIHMMVKGVPFNGVGHSGMGAYHGVWGFREFTHPTTVLKGKKHFNLPLREHPYSGKYEKIKMSLLKKFER</sequence>
<dbReference type="PIRSF" id="PIRSF036492">
    <property type="entry name" value="ALDH"/>
    <property type="match status" value="1"/>
</dbReference>
<proteinExistence type="inferred from homology"/>
<dbReference type="GO" id="GO:0004029">
    <property type="term" value="F:aldehyde dehydrogenase (NAD+) activity"/>
    <property type="evidence" value="ECO:0007669"/>
    <property type="project" value="TreeGrafter"/>
</dbReference>
<evidence type="ECO:0000256" key="1">
    <source>
        <dbReference type="ARBA" id="ARBA00009986"/>
    </source>
</evidence>
<dbReference type="Proteomes" id="UP000574276">
    <property type="component" value="Unassembled WGS sequence"/>
</dbReference>
<dbReference type="GO" id="GO:0006081">
    <property type="term" value="P:aldehyde metabolic process"/>
    <property type="evidence" value="ECO:0007669"/>
    <property type="project" value="InterPro"/>
</dbReference>
<feature type="domain" description="Aldehyde dehydrogenase" evidence="5">
    <location>
        <begin position="5"/>
        <end position="439"/>
    </location>
</feature>
<keyword evidence="7" id="KW-1185">Reference proteome</keyword>
<dbReference type="PROSITE" id="PS00070">
    <property type="entry name" value="ALDEHYDE_DEHYDR_CYS"/>
    <property type="match status" value="1"/>
</dbReference>
<evidence type="ECO:0000259" key="5">
    <source>
        <dbReference type="Pfam" id="PF00171"/>
    </source>
</evidence>
<name>A0A839K1F5_9FIRM</name>
<dbReference type="Gene3D" id="3.40.605.10">
    <property type="entry name" value="Aldehyde Dehydrogenase, Chain A, domain 1"/>
    <property type="match status" value="1"/>
</dbReference>
<dbReference type="InterPro" id="IPR016162">
    <property type="entry name" value="Ald_DH_N"/>
</dbReference>
<dbReference type="Pfam" id="PF00171">
    <property type="entry name" value="Aldedh"/>
    <property type="match status" value="1"/>
</dbReference>
<dbReference type="InterPro" id="IPR015590">
    <property type="entry name" value="Aldehyde_DH_dom"/>
</dbReference>
<dbReference type="InterPro" id="IPR016161">
    <property type="entry name" value="Ald_DH/histidinol_DH"/>
</dbReference>
<comment type="similarity">
    <text evidence="1 3">Belongs to the aldehyde dehydrogenase family.</text>
</comment>
<evidence type="ECO:0000256" key="3">
    <source>
        <dbReference type="PIRNR" id="PIRNR036492"/>
    </source>
</evidence>
<accession>A0A839K1F5</accession>
<dbReference type="PANTHER" id="PTHR43570:SF16">
    <property type="entry name" value="ALDEHYDE DEHYDROGENASE TYPE III, ISOFORM Q"/>
    <property type="match status" value="1"/>
</dbReference>
<evidence type="ECO:0000313" key="6">
    <source>
        <dbReference type="EMBL" id="MBB2183470.1"/>
    </source>
</evidence>
<evidence type="ECO:0000256" key="2">
    <source>
        <dbReference type="ARBA" id="ARBA00023002"/>
    </source>
</evidence>
<dbReference type="InterPro" id="IPR016160">
    <property type="entry name" value="Ald_DH_CS_CYS"/>
</dbReference>
<evidence type="ECO:0000256" key="4">
    <source>
        <dbReference type="PIRSR" id="PIRSR036492-1"/>
    </source>
</evidence>
<dbReference type="Gene3D" id="3.40.309.10">
    <property type="entry name" value="Aldehyde Dehydrogenase, Chain A, domain 2"/>
    <property type="match status" value="1"/>
</dbReference>
<organism evidence="6 7">
    <name type="scientific">Variimorphobacter saccharofermentans</name>
    <dbReference type="NCBI Taxonomy" id="2755051"/>
    <lineage>
        <taxon>Bacteria</taxon>
        <taxon>Bacillati</taxon>
        <taxon>Bacillota</taxon>
        <taxon>Clostridia</taxon>
        <taxon>Lachnospirales</taxon>
        <taxon>Lachnospiraceae</taxon>
        <taxon>Variimorphobacter</taxon>
    </lineage>
</organism>
<dbReference type="RefSeq" id="WP_228353125.1">
    <property type="nucleotide sequence ID" value="NZ_JACEGA010000001.1"/>
</dbReference>
<feature type="active site" evidence="4">
    <location>
        <position position="251"/>
    </location>
</feature>
<gene>
    <name evidence="6" type="ORF">H0486_11325</name>
</gene>
<protein>
    <recommendedName>
        <fullName evidence="3">Aldehyde dehydrogenase</fullName>
    </recommendedName>
</protein>
<dbReference type="InterPro" id="IPR016163">
    <property type="entry name" value="Ald_DH_C"/>
</dbReference>
<comment type="caution">
    <text evidence="6">The sequence shown here is derived from an EMBL/GenBank/DDBJ whole genome shotgun (WGS) entry which is preliminary data.</text>
</comment>
<feature type="active site" evidence="4">
    <location>
        <position position="215"/>
    </location>
</feature>
<dbReference type="SUPFAM" id="SSF53720">
    <property type="entry name" value="ALDH-like"/>
    <property type="match status" value="1"/>
</dbReference>
<dbReference type="InterPro" id="IPR012394">
    <property type="entry name" value="Aldehyde_DH_NAD(P)"/>
</dbReference>